<dbReference type="RefSeq" id="WP_303762555.1">
    <property type="nucleotide sequence ID" value="NZ_CAUOSC010000001.1"/>
</dbReference>
<protein>
    <submittedName>
        <fullName evidence="1">Uncharacterized protein</fullName>
    </submittedName>
</protein>
<dbReference type="Proteomes" id="UP000704068">
    <property type="component" value="Unassembled WGS sequence"/>
</dbReference>
<dbReference type="AlphaFoldDB" id="A0A929RVP3"/>
<dbReference type="PROSITE" id="PS51257">
    <property type="entry name" value="PROKAR_LIPOPROTEIN"/>
    <property type="match status" value="1"/>
</dbReference>
<reference evidence="1" key="1">
    <citation type="submission" date="2020-04" db="EMBL/GenBank/DDBJ databases">
        <title>Deep metagenomics examines the oral microbiome during advanced dental caries in children, revealing novel taxa and co-occurrences with host molecules.</title>
        <authorList>
            <person name="Baker J.L."/>
            <person name="Morton J.T."/>
            <person name="Dinis M."/>
            <person name="Alvarez R."/>
            <person name="Tran N.C."/>
            <person name="Knight R."/>
            <person name="Edlund A."/>
        </authorList>
    </citation>
    <scope>NUCLEOTIDE SEQUENCE</scope>
    <source>
        <strain evidence="1">JCVI_34_bin.1</strain>
    </source>
</reference>
<accession>A0A929RVP3</accession>
<organism evidence="1 2">
    <name type="scientific">Alloprevotella tannerae</name>
    <dbReference type="NCBI Taxonomy" id="76122"/>
    <lineage>
        <taxon>Bacteria</taxon>
        <taxon>Pseudomonadati</taxon>
        <taxon>Bacteroidota</taxon>
        <taxon>Bacteroidia</taxon>
        <taxon>Bacteroidales</taxon>
        <taxon>Prevotellaceae</taxon>
        <taxon>Alloprevotella</taxon>
    </lineage>
</organism>
<name>A0A929RVP3_9BACT</name>
<sequence length="120" mass="13695">MGTIIQKYSQLLLLVSCFTLFSCCDFKPASASLEGTVWEHEFSQEEQNPDGIKKAVLYFNNQTLTYYALSADGRKKHLIASYPYTLEQHLLTAGNQHAIVGGYSFYFNEMLFVKTDKTKF</sequence>
<gene>
    <name evidence="1" type="ORF">HXK21_00755</name>
</gene>
<dbReference type="EMBL" id="JABZGR010000001">
    <property type="protein sequence ID" value="MBF0969561.1"/>
    <property type="molecule type" value="Genomic_DNA"/>
</dbReference>
<proteinExistence type="predicted"/>
<evidence type="ECO:0000313" key="1">
    <source>
        <dbReference type="EMBL" id="MBF0969561.1"/>
    </source>
</evidence>
<comment type="caution">
    <text evidence="1">The sequence shown here is derived from an EMBL/GenBank/DDBJ whole genome shotgun (WGS) entry which is preliminary data.</text>
</comment>
<evidence type="ECO:0000313" key="2">
    <source>
        <dbReference type="Proteomes" id="UP000704068"/>
    </source>
</evidence>